<proteinExistence type="predicted"/>
<organism evidence="3 4">
    <name type="scientific">Corynebacterium spheniscorum</name>
    <dbReference type="NCBI Taxonomy" id="185761"/>
    <lineage>
        <taxon>Bacteria</taxon>
        <taxon>Bacillati</taxon>
        <taxon>Actinomycetota</taxon>
        <taxon>Actinomycetes</taxon>
        <taxon>Mycobacteriales</taxon>
        <taxon>Corynebacteriaceae</taxon>
        <taxon>Corynebacterium</taxon>
    </lineage>
</organism>
<sequence>MLSCEQIRAALSARLDGESPGIADDIIDAHLAGCSECKAFYDRAVALNDQLASDLVPLGEPSAMQPPDLADAILAEVEPQWRRSAANRAAFLAVARVVLALIAVIYVVWAVMILADSTVVQPIVAEGQPLPERADPALANLLVEAASVRLALALGLATAAWRPRLAAGLVPLVAALWTFGLGFAVRGIVLGALSAPQLAHLCLLAISALCLGMAWYFGPSGRTWQESWRTLGSRPY</sequence>
<name>A0A1I2V5F5_9CORY</name>
<dbReference type="STRING" id="185761.SAMN05660282_02142"/>
<evidence type="ECO:0000256" key="1">
    <source>
        <dbReference type="SAM" id="Phobius"/>
    </source>
</evidence>
<evidence type="ECO:0000313" key="4">
    <source>
        <dbReference type="Proteomes" id="UP000199065"/>
    </source>
</evidence>
<gene>
    <name evidence="3" type="ORF">SAMN05660282_02142</name>
</gene>
<keyword evidence="1" id="KW-1133">Transmembrane helix</keyword>
<dbReference type="Pfam" id="PF13490">
    <property type="entry name" value="zf-HC2"/>
    <property type="match status" value="1"/>
</dbReference>
<feature type="transmembrane region" description="Helical" evidence="1">
    <location>
        <begin position="198"/>
        <end position="217"/>
    </location>
</feature>
<keyword evidence="1" id="KW-0812">Transmembrane</keyword>
<evidence type="ECO:0000313" key="3">
    <source>
        <dbReference type="EMBL" id="SFG84605.1"/>
    </source>
</evidence>
<evidence type="ECO:0000259" key="2">
    <source>
        <dbReference type="Pfam" id="PF13490"/>
    </source>
</evidence>
<keyword evidence="4" id="KW-1185">Reference proteome</keyword>
<dbReference type="InterPro" id="IPR027383">
    <property type="entry name" value="Znf_put"/>
</dbReference>
<dbReference type="RefSeq" id="WP_092287187.1">
    <property type="nucleotide sequence ID" value="NZ_FOPJ01000018.1"/>
</dbReference>
<feature type="transmembrane region" description="Helical" evidence="1">
    <location>
        <begin position="169"/>
        <end position="192"/>
    </location>
</feature>
<accession>A0A1I2V5F5</accession>
<keyword evidence="1" id="KW-0472">Membrane</keyword>
<feature type="domain" description="Putative zinc-finger" evidence="2">
    <location>
        <begin position="4"/>
        <end position="37"/>
    </location>
</feature>
<protein>
    <submittedName>
        <fullName evidence="3">Predicted anti-sigma-YlaC factor YlaD, contains Zn-finger domain</fullName>
    </submittedName>
</protein>
<reference evidence="3 4" key="1">
    <citation type="submission" date="2016-10" db="EMBL/GenBank/DDBJ databases">
        <authorList>
            <person name="de Groot N.N."/>
        </authorList>
    </citation>
    <scope>NUCLEOTIDE SEQUENCE [LARGE SCALE GENOMIC DNA]</scope>
    <source>
        <strain>J11</strain>
        <strain evidence="4">PG 39</strain>
    </source>
</reference>
<dbReference type="EMBL" id="FOPJ01000018">
    <property type="protein sequence ID" value="SFG84605.1"/>
    <property type="molecule type" value="Genomic_DNA"/>
</dbReference>
<dbReference type="AlphaFoldDB" id="A0A1I2V5F5"/>
<feature type="transmembrane region" description="Helical" evidence="1">
    <location>
        <begin position="89"/>
        <end position="115"/>
    </location>
</feature>
<dbReference type="Proteomes" id="UP000199065">
    <property type="component" value="Unassembled WGS sequence"/>
</dbReference>
<dbReference type="OrthoDB" id="5197868at2"/>